<dbReference type="AlphaFoldDB" id="A0A371HEE7"/>
<keyword evidence="2" id="KW-1185">Reference proteome</keyword>
<dbReference type="EMBL" id="QJKJ01002824">
    <property type="protein sequence ID" value="RDY01161.1"/>
    <property type="molecule type" value="Genomic_DNA"/>
</dbReference>
<accession>A0A371HEE7</accession>
<feature type="non-terminal residue" evidence="1">
    <location>
        <position position="1"/>
    </location>
</feature>
<gene>
    <name evidence="1" type="ORF">CR513_15560</name>
</gene>
<organism evidence="1 2">
    <name type="scientific">Mucuna pruriens</name>
    <name type="common">Velvet bean</name>
    <name type="synonym">Dolichos pruriens</name>
    <dbReference type="NCBI Taxonomy" id="157652"/>
    <lineage>
        <taxon>Eukaryota</taxon>
        <taxon>Viridiplantae</taxon>
        <taxon>Streptophyta</taxon>
        <taxon>Embryophyta</taxon>
        <taxon>Tracheophyta</taxon>
        <taxon>Spermatophyta</taxon>
        <taxon>Magnoliopsida</taxon>
        <taxon>eudicotyledons</taxon>
        <taxon>Gunneridae</taxon>
        <taxon>Pentapetalae</taxon>
        <taxon>rosids</taxon>
        <taxon>fabids</taxon>
        <taxon>Fabales</taxon>
        <taxon>Fabaceae</taxon>
        <taxon>Papilionoideae</taxon>
        <taxon>50 kb inversion clade</taxon>
        <taxon>NPAAA clade</taxon>
        <taxon>indigoferoid/millettioid clade</taxon>
        <taxon>Phaseoleae</taxon>
        <taxon>Mucuna</taxon>
    </lineage>
</organism>
<sequence length="111" mass="12909">MLELSTTPQKNAGYVGWPSFKENSPNVRNNPLPEHDSFSVNAVMEEFSYITPIEIILGELIKHKVIQQAKETGKYVLRTNDTYLIKKGKEFKKLLYGLIYFGWVQIYKPRK</sequence>
<protein>
    <submittedName>
        <fullName evidence="1">Uncharacterized protein</fullName>
    </submittedName>
</protein>
<proteinExistence type="predicted"/>
<evidence type="ECO:0000313" key="1">
    <source>
        <dbReference type="EMBL" id="RDY01161.1"/>
    </source>
</evidence>
<comment type="caution">
    <text evidence="1">The sequence shown here is derived from an EMBL/GenBank/DDBJ whole genome shotgun (WGS) entry which is preliminary data.</text>
</comment>
<dbReference type="Proteomes" id="UP000257109">
    <property type="component" value="Unassembled WGS sequence"/>
</dbReference>
<dbReference type="OrthoDB" id="1724165at2759"/>
<name>A0A371HEE7_MUCPR</name>
<reference evidence="1" key="1">
    <citation type="submission" date="2018-05" db="EMBL/GenBank/DDBJ databases">
        <title>Draft genome of Mucuna pruriens seed.</title>
        <authorList>
            <person name="Nnadi N.E."/>
            <person name="Vos R."/>
            <person name="Hasami M.H."/>
            <person name="Devisetty U.K."/>
            <person name="Aguiy J.C."/>
        </authorList>
    </citation>
    <scope>NUCLEOTIDE SEQUENCE [LARGE SCALE GENOMIC DNA]</scope>
    <source>
        <strain evidence="1">JCA_2017</strain>
    </source>
</reference>
<evidence type="ECO:0000313" key="2">
    <source>
        <dbReference type="Proteomes" id="UP000257109"/>
    </source>
</evidence>